<evidence type="ECO:0000256" key="4">
    <source>
        <dbReference type="ARBA" id="ARBA00022538"/>
    </source>
</evidence>
<keyword evidence="3 12" id="KW-0813">Transport</keyword>
<feature type="transmembrane region" description="Helical" evidence="14">
    <location>
        <begin position="363"/>
        <end position="381"/>
    </location>
</feature>
<dbReference type="OrthoDB" id="297496at2759"/>
<dbReference type="EMBL" id="CAJFCW020000003">
    <property type="protein sequence ID" value="CAG9106655.1"/>
    <property type="molecule type" value="Genomic_DNA"/>
</dbReference>
<evidence type="ECO:0000256" key="10">
    <source>
        <dbReference type="ARBA" id="ARBA00023136"/>
    </source>
</evidence>
<feature type="transmembrane region" description="Helical" evidence="14">
    <location>
        <begin position="308"/>
        <end position="327"/>
    </location>
</feature>
<evidence type="ECO:0000256" key="8">
    <source>
        <dbReference type="ARBA" id="ARBA00022989"/>
    </source>
</evidence>
<proteinExistence type="inferred from homology"/>
<dbReference type="Proteomes" id="UP000783686">
    <property type="component" value="Unassembled WGS sequence"/>
</dbReference>
<feature type="compositionally biased region" description="Low complexity" evidence="13">
    <location>
        <begin position="15"/>
        <end position="25"/>
    </location>
</feature>
<feature type="transmembrane region" description="Helical" evidence="14">
    <location>
        <begin position="170"/>
        <end position="188"/>
    </location>
</feature>
<keyword evidence="11 12" id="KW-0407">Ion channel</keyword>
<reference evidence="16" key="1">
    <citation type="submission" date="2020-09" db="EMBL/GenBank/DDBJ databases">
        <authorList>
            <person name="Kikuchi T."/>
        </authorList>
    </citation>
    <scope>NUCLEOTIDE SEQUENCE</scope>
    <source>
        <strain evidence="16">SH1</strain>
    </source>
</reference>
<feature type="transmembrane region" description="Helical" evidence="14">
    <location>
        <begin position="63"/>
        <end position="84"/>
    </location>
</feature>
<evidence type="ECO:0000313" key="17">
    <source>
        <dbReference type="Proteomes" id="UP000614601"/>
    </source>
</evidence>
<evidence type="ECO:0000256" key="11">
    <source>
        <dbReference type="ARBA" id="ARBA00023303"/>
    </source>
</evidence>
<dbReference type="PRINTS" id="PR01333">
    <property type="entry name" value="2POREKCHANEL"/>
</dbReference>
<comment type="caution">
    <text evidence="16">The sequence shown here is derived from an EMBL/GenBank/DDBJ whole genome shotgun (WGS) entry which is preliminary data.</text>
</comment>
<name>A0A811KMF6_9BILA</name>
<keyword evidence="17" id="KW-1185">Reference proteome</keyword>
<dbReference type="PANTHER" id="PTHR11003">
    <property type="entry name" value="POTASSIUM CHANNEL, SUBFAMILY K"/>
    <property type="match status" value="1"/>
</dbReference>
<dbReference type="AlphaFoldDB" id="A0A811KMF6"/>
<keyword evidence="5 12" id="KW-0812">Transmembrane</keyword>
<dbReference type="InterPro" id="IPR003280">
    <property type="entry name" value="2pore_dom_K_chnl"/>
</dbReference>
<dbReference type="Proteomes" id="UP000614601">
    <property type="component" value="Unassembled WGS sequence"/>
</dbReference>
<keyword evidence="7" id="KW-0630">Potassium</keyword>
<gene>
    <name evidence="16" type="ORF">BOKJ2_LOCUS6771</name>
</gene>
<evidence type="ECO:0000256" key="6">
    <source>
        <dbReference type="ARBA" id="ARBA00022826"/>
    </source>
</evidence>
<dbReference type="Pfam" id="PF07885">
    <property type="entry name" value="Ion_trans_2"/>
    <property type="match status" value="2"/>
</dbReference>
<dbReference type="InterPro" id="IPR003092">
    <property type="entry name" value="2pore_dom_K_chnl_TASK"/>
</dbReference>
<keyword evidence="8 14" id="KW-1133">Transmembrane helix</keyword>
<feature type="transmembrane region" description="Helical" evidence="14">
    <location>
        <begin position="339"/>
        <end position="357"/>
    </location>
</feature>
<dbReference type="Gene3D" id="1.10.287.70">
    <property type="match status" value="1"/>
</dbReference>
<feature type="domain" description="Potassium channel" evidence="15">
    <location>
        <begin position="316"/>
        <end position="386"/>
    </location>
</feature>
<protein>
    <recommendedName>
        <fullName evidence="15">Potassium channel domain-containing protein</fullName>
    </recommendedName>
</protein>
<dbReference type="GO" id="GO:0022841">
    <property type="term" value="F:potassium ion leak channel activity"/>
    <property type="evidence" value="ECO:0007669"/>
    <property type="project" value="TreeGrafter"/>
</dbReference>
<comment type="subcellular location">
    <subcellularLocation>
        <location evidence="1">Membrane</location>
        <topology evidence="1">Multi-pass membrane protein</topology>
    </subcellularLocation>
</comment>
<evidence type="ECO:0000256" key="7">
    <source>
        <dbReference type="ARBA" id="ARBA00022958"/>
    </source>
</evidence>
<accession>A0A811KMF6</accession>
<evidence type="ECO:0000313" key="16">
    <source>
        <dbReference type="EMBL" id="CAD5216805.1"/>
    </source>
</evidence>
<evidence type="ECO:0000256" key="14">
    <source>
        <dbReference type="SAM" id="Phobius"/>
    </source>
</evidence>
<evidence type="ECO:0000259" key="15">
    <source>
        <dbReference type="Pfam" id="PF07885"/>
    </source>
</evidence>
<dbReference type="PANTHER" id="PTHR11003:SF98">
    <property type="entry name" value="POTASSIUM CHANNEL DOMAIN-CONTAINING PROTEIN"/>
    <property type="match status" value="1"/>
</dbReference>
<keyword evidence="4" id="KW-0633">Potassium transport</keyword>
<evidence type="ECO:0000256" key="9">
    <source>
        <dbReference type="ARBA" id="ARBA00023065"/>
    </source>
</evidence>
<dbReference type="InterPro" id="IPR013099">
    <property type="entry name" value="K_chnl_dom"/>
</dbReference>
<keyword evidence="10 14" id="KW-0472">Membrane</keyword>
<organism evidence="16 17">
    <name type="scientific">Bursaphelenchus okinawaensis</name>
    <dbReference type="NCBI Taxonomy" id="465554"/>
    <lineage>
        <taxon>Eukaryota</taxon>
        <taxon>Metazoa</taxon>
        <taxon>Ecdysozoa</taxon>
        <taxon>Nematoda</taxon>
        <taxon>Chromadorea</taxon>
        <taxon>Rhabditida</taxon>
        <taxon>Tylenchina</taxon>
        <taxon>Tylenchomorpha</taxon>
        <taxon>Aphelenchoidea</taxon>
        <taxon>Aphelenchoididae</taxon>
        <taxon>Bursaphelenchus</taxon>
    </lineage>
</organism>
<dbReference type="SUPFAM" id="SSF81324">
    <property type="entry name" value="Voltage-gated potassium channels"/>
    <property type="match status" value="2"/>
</dbReference>
<evidence type="ECO:0000256" key="13">
    <source>
        <dbReference type="SAM" id="MobiDB-lite"/>
    </source>
</evidence>
<feature type="transmembrane region" description="Helical" evidence="14">
    <location>
        <begin position="200"/>
        <end position="218"/>
    </location>
</feature>
<evidence type="ECO:0000256" key="12">
    <source>
        <dbReference type="RuleBase" id="RU003857"/>
    </source>
</evidence>
<comment type="similarity">
    <text evidence="2 12">Belongs to the two pore domain potassium channel (TC 1.A.1.8) family.</text>
</comment>
<feature type="domain" description="Potassium channel" evidence="15">
    <location>
        <begin position="166"/>
        <end position="225"/>
    </location>
</feature>
<evidence type="ECO:0000256" key="2">
    <source>
        <dbReference type="ARBA" id="ARBA00006666"/>
    </source>
</evidence>
<keyword evidence="9 12" id="KW-0406">Ion transport</keyword>
<dbReference type="GO" id="GO:0030322">
    <property type="term" value="P:stabilization of membrane potential"/>
    <property type="evidence" value="ECO:0007669"/>
    <property type="project" value="TreeGrafter"/>
</dbReference>
<dbReference type="GO" id="GO:0005886">
    <property type="term" value="C:plasma membrane"/>
    <property type="evidence" value="ECO:0007669"/>
    <property type="project" value="TreeGrafter"/>
</dbReference>
<dbReference type="EMBL" id="CAJFDH010000003">
    <property type="protein sequence ID" value="CAD5216805.1"/>
    <property type="molecule type" value="Genomic_DNA"/>
</dbReference>
<evidence type="ECO:0000256" key="1">
    <source>
        <dbReference type="ARBA" id="ARBA00004141"/>
    </source>
</evidence>
<keyword evidence="6" id="KW-0631">Potassium channel</keyword>
<dbReference type="GO" id="GO:0015271">
    <property type="term" value="F:outward rectifier potassium channel activity"/>
    <property type="evidence" value="ECO:0007669"/>
    <property type="project" value="TreeGrafter"/>
</dbReference>
<evidence type="ECO:0000256" key="5">
    <source>
        <dbReference type="ARBA" id="ARBA00022692"/>
    </source>
</evidence>
<sequence length="546" mass="61912">MRRDAVTNAGDFFEDSSPSFDSPPSTEYSDDVIDNSPISSDGEEMFFNTEGRHERILSLAKQILPHVGLCILLLLYLLVGAAIFQRIEGPNELIVKQKEISRIRTLKHRYQESVWNLTHNPDTVFSKNTFNALGEEYFEKLIIAVFSSYRNQFVTEVHLLNKTSEDDNLWTYRNSVFFATTVITTIGYGHLVPVTSTGRIVCIVFALIGIPLLLVTIADIGRFLSEFLNFAHISARKFVFKVRDQTHRISHRVSQLSLRRRLSAAARSNHSKTTSSSSSDQAGSLILNEIPPNEDDEPMQPDGQPLRIPILMVLVVILSYTALGGLLFHKYEGWPYLEAFYFCFITMATIGFGDYVPSVNMNIAMAMTYIIFGLALATMCIDTAGTHYIRKIHYVGTKMEDARGVVMTGIHQSEHLIKHKGIDIIRTAGGRIYRVKGQLLTSSQSQQLDYLLKSTYYQKNIIYEPLSPQVSKLVREKNIKILPDEISNSECVVVPNREENIKMLKRFIRNSDLRSPNAIHRTVKQQRDAMTTSLPPMPFVLKESFI</sequence>
<feature type="region of interest" description="Disordered" evidence="13">
    <location>
        <begin position="1"/>
        <end position="34"/>
    </location>
</feature>
<evidence type="ECO:0000256" key="3">
    <source>
        <dbReference type="ARBA" id="ARBA00022448"/>
    </source>
</evidence>
<dbReference type="PRINTS" id="PR01095">
    <property type="entry name" value="TASKCHANNEL"/>
</dbReference>